<dbReference type="GO" id="GO:0043168">
    <property type="term" value="F:anion binding"/>
    <property type="evidence" value="ECO:0007669"/>
    <property type="project" value="UniProtKB-ARBA"/>
</dbReference>
<protein>
    <recommendedName>
        <fullName evidence="6">Alcohol dehydrogenase</fullName>
    </recommendedName>
</protein>
<evidence type="ECO:0000313" key="4">
    <source>
        <dbReference type="EMBL" id="QGX93829.1"/>
    </source>
</evidence>
<dbReference type="GO" id="GO:0016616">
    <property type="term" value="F:oxidoreductase activity, acting on the CH-OH group of donors, NAD or NADP as acceptor"/>
    <property type="evidence" value="ECO:0007669"/>
    <property type="project" value="UniProtKB-ARBA"/>
</dbReference>
<evidence type="ECO:0008006" key="6">
    <source>
        <dbReference type="Google" id="ProtNLM"/>
    </source>
</evidence>
<dbReference type="GO" id="GO:0044281">
    <property type="term" value="P:small molecule metabolic process"/>
    <property type="evidence" value="ECO:0007669"/>
    <property type="project" value="UniProtKB-ARBA"/>
</dbReference>
<evidence type="ECO:0000259" key="3">
    <source>
        <dbReference type="Pfam" id="PF08240"/>
    </source>
</evidence>
<keyword evidence="1" id="KW-0560">Oxidoreductase</keyword>
<dbReference type="InterPro" id="IPR013149">
    <property type="entry name" value="ADH-like_C"/>
</dbReference>
<dbReference type="SUPFAM" id="SSF51735">
    <property type="entry name" value="NAD(P)-binding Rossmann-fold domains"/>
    <property type="match status" value="1"/>
</dbReference>
<dbReference type="PANTHER" id="PTHR43401:SF2">
    <property type="entry name" value="L-THREONINE 3-DEHYDROGENASE"/>
    <property type="match status" value="1"/>
</dbReference>
<dbReference type="RefSeq" id="WP_157688065.1">
    <property type="nucleotide sequence ID" value="NZ_CP034345.1"/>
</dbReference>
<dbReference type="AlphaFoldDB" id="A0A6B9FD58"/>
<evidence type="ECO:0000256" key="1">
    <source>
        <dbReference type="ARBA" id="ARBA00023002"/>
    </source>
</evidence>
<dbReference type="Pfam" id="PF08240">
    <property type="entry name" value="ADH_N"/>
    <property type="match status" value="1"/>
</dbReference>
<reference evidence="4 5" key="1">
    <citation type="submission" date="2018-12" db="EMBL/GenBank/DDBJ databases">
        <title>Complete genome sequence of Haloplanus rallus MBLA0036.</title>
        <authorList>
            <person name="Nam Y.-d."/>
            <person name="Kang J."/>
            <person name="Chung W.-H."/>
            <person name="Park Y.S."/>
        </authorList>
    </citation>
    <scope>NUCLEOTIDE SEQUENCE [LARGE SCALE GENOMIC DNA]</scope>
    <source>
        <strain evidence="4 5">MBLA0036</strain>
    </source>
</reference>
<dbReference type="GO" id="GO:0051262">
    <property type="term" value="P:protein tetramerization"/>
    <property type="evidence" value="ECO:0007669"/>
    <property type="project" value="UniProtKB-ARBA"/>
</dbReference>
<feature type="domain" description="Alcohol dehydrogenase-like N-terminal" evidence="3">
    <location>
        <begin position="32"/>
        <end position="150"/>
    </location>
</feature>
<evidence type="ECO:0000313" key="5">
    <source>
        <dbReference type="Proteomes" id="UP000428325"/>
    </source>
</evidence>
<feature type="domain" description="Alcohol dehydrogenase-like C-terminal" evidence="2">
    <location>
        <begin position="191"/>
        <end position="306"/>
    </location>
</feature>
<keyword evidence="5" id="KW-1185">Reference proteome</keyword>
<name>A0A6B9FD58_9EURY</name>
<dbReference type="SUPFAM" id="SSF50129">
    <property type="entry name" value="GroES-like"/>
    <property type="match status" value="1"/>
</dbReference>
<dbReference type="InterPro" id="IPR013154">
    <property type="entry name" value="ADH-like_N"/>
</dbReference>
<dbReference type="InterPro" id="IPR036291">
    <property type="entry name" value="NAD(P)-bd_dom_sf"/>
</dbReference>
<evidence type="ECO:0000259" key="2">
    <source>
        <dbReference type="Pfam" id="PF00107"/>
    </source>
</evidence>
<dbReference type="InterPro" id="IPR050129">
    <property type="entry name" value="Zn_alcohol_dh"/>
</dbReference>
<dbReference type="EMBL" id="CP034345">
    <property type="protein sequence ID" value="QGX93829.1"/>
    <property type="molecule type" value="Genomic_DNA"/>
</dbReference>
<dbReference type="Gene3D" id="3.90.180.10">
    <property type="entry name" value="Medium-chain alcohol dehydrogenases, catalytic domain"/>
    <property type="match status" value="1"/>
</dbReference>
<dbReference type="OrthoDB" id="75495at2157"/>
<dbReference type="GeneID" id="43368475"/>
<dbReference type="Pfam" id="PF00107">
    <property type="entry name" value="ADH_zinc_N"/>
    <property type="match status" value="1"/>
</dbReference>
<sequence length="359" mass="38089">MAPSDATTSMVLAGEGRLEPREFPIPDVGDGALLRVEATSVCGTDVGLYRGESHFESLPLVLGHEVAGRIVDGAGETLDSWGVEIGERVMPEPYIPCYECQHCQTGNYHMCDRDRCYGVSISADEPPHLWGGYGEYMYLHPNTRVHTLPDGVSSRAGCLGSVVGNGVRWALTKGRLSPGDSVAIVGPGAQGLATTVVADEAGADPVILLGLPSDDDRLELGAELGATNTLYSDAEDTPERTRDLTGGGPDLVVVTAPAAPALSLAIDIVRPRGRVVLPGLIGDEVPIDTDRLVVDEITLLGGRGQALNVERAMAILKRRSDDIESINTHSYPVARAETAIREQIPGEEFDPDVVHAVLE</sequence>
<dbReference type="InterPro" id="IPR011032">
    <property type="entry name" value="GroES-like_sf"/>
</dbReference>
<organism evidence="4 5">
    <name type="scientific">Haloplanus rallus</name>
    <dbReference type="NCBI Taxonomy" id="1816183"/>
    <lineage>
        <taxon>Archaea</taxon>
        <taxon>Methanobacteriati</taxon>
        <taxon>Methanobacteriota</taxon>
        <taxon>Stenosarchaea group</taxon>
        <taxon>Halobacteria</taxon>
        <taxon>Halobacteriales</taxon>
        <taxon>Haloferacaceae</taxon>
        <taxon>Haloplanus</taxon>
    </lineage>
</organism>
<dbReference type="KEGG" id="hra:EI982_03030"/>
<accession>A0A6B9FD58</accession>
<dbReference type="Gene3D" id="3.40.50.720">
    <property type="entry name" value="NAD(P)-binding Rossmann-like Domain"/>
    <property type="match status" value="1"/>
</dbReference>
<dbReference type="PANTHER" id="PTHR43401">
    <property type="entry name" value="L-THREONINE 3-DEHYDROGENASE"/>
    <property type="match status" value="1"/>
</dbReference>
<gene>
    <name evidence="4" type="ORF">EI982_03030</name>
</gene>
<dbReference type="GO" id="GO:0030554">
    <property type="term" value="F:adenyl nucleotide binding"/>
    <property type="evidence" value="ECO:0007669"/>
    <property type="project" value="UniProtKB-ARBA"/>
</dbReference>
<dbReference type="Proteomes" id="UP000428325">
    <property type="component" value="Chromosome"/>
</dbReference>
<proteinExistence type="predicted"/>